<dbReference type="STRING" id="289078.A0A2X0NAG9"/>
<dbReference type="AlphaFoldDB" id="A0A2X0NAG9"/>
<dbReference type="PANTHER" id="PTHR31131:SF6">
    <property type="entry name" value="CASTOR ACT DOMAIN-CONTAINING PROTEIN"/>
    <property type="match status" value="1"/>
</dbReference>
<dbReference type="InterPro" id="IPR045865">
    <property type="entry name" value="ACT-like_dom_sf"/>
</dbReference>
<dbReference type="PANTHER" id="PTHR31131">
    <property type="entry name" value="CHROMOSOME 1, WHOLE GENOME SHOTGUN SEQUENCE"/>
    <property type="match status" value="1"/>
</dbReference>
<dbReference type="OrthoDB" id="58529at2759"/>
<sequence length="734" mass="79892">MSAPTSTTITILPARLLLVRLPREQLQSLMAPILDCWWFRGEQDPFFSLCSNEVEVSLFASTSAVRSSFGAYIQEPPRLPPFHDRSSSGDSDLDEVGDDPADDDGHDGSQRPDDDPDDVNESEITLGTGTRTEDHASKSCKRRSSNESDNTGQRHDEWQRKQDEKVQVGADVWVVLECAFHGDGWEQAGRRIRDLSSPLADAGVSILFLSTYNSDFLLVMEDSLAAVTSILEESGFQFTANDDDDDEEDFDHTMAASTTHLRRGGSFRRSRARAASSSTHGSGSARMSGSLSGSLVMSDQGSSHAGSISRAPNGSATMSRSGSLGKRAAGVAAALQKVSMSPARSMGEASSPSLQTNLPLNDSPGAMSPGGVARSITTADFVSSNSLSILPDELVCIGLSQQHETFWRSKIVECLFFPERVLPAPRASSSGRRPPVSVSPTRSRISTVLEDSKSSTRKASPHTTPPLSRRPSNRATSHAISGGARGSSANPLLSPAISSHTHPLAASFLSTLDADYPTPFIALTQTVEGVSLMADVRLLRKVFKEGEDEGICFIVGPGGLHSIWNGEDGVGSDDENSDDECGFSPRRGRERTRSNEHDRVQMETALEEEIHSGTESSESRSRTREQEAREAERRDRKFRAKDAGKLLKCLQLDLSSFGLGKWYKRKKSLFDHLRWSTLMLRCIQTDTHGIVEHFAGLLVNGGLNCLYQSTFSTANILVAKDDIVRARRILEEQI</sequence>
<feature type="compositionally biased region" description="Acidic residues" evidence="1">
    <location>
        <begin position="570"/>
        <end position="581"/>
    </location>
</feature>
<dbReference type="GO" id="GO:0046394">
    <property type="term" value="P:carboxylic acid biosynthetic process"/>
    <property type="evidence" value="ECO:0007669"/>
    <property type="project" value="UniProtKB-ARBA"/>
</dbReference>
<feature type="compositionally biased region" description="Basic and acidic residues" evidence="1">
    <location>
        <begin position="591"/>
        <end position="601"/>
    </location>
</feature>
<feature type="region of interest" description="Disordered" evidence="1">
    <location>
        <begin position="73"/>
        <end position="163"/>
    </location>
</feature>
<dbReference type="SUPFAM" id="SSF55021">
    <property type="entry name" value="ACT-like"/>
    <property type="match status" value="1"/>
</dbReference>
<dbReference type="GO" id="GO:0006520">
    <property type="term" value="P:amino acid metabolic process"/>
    <property type="evidence" value="ECO:0007669"/>
    <property type="project" value="UniProtKB-ARBA"/>
</dbReference>
<organism evidence="3 4">
    <name type="scientific">Microbotryum saponariae</name>
    <dbReference type="NCBI Taxonomy" id="289078"/>
    <lineage>
        <taxon>Eukaryota</taxon>
        <taxon>Fungi</taxon>
        <taxon>Dikarya</taxon>
        <taxon>Basidiomycota</taxon>
        <taxon>Pucciniomycotina</taxon>
        <taxon>Microbotryomycetes</taxon>
        <taxon>Microbotryales</taxon>
        <taxon>Microbotryaceae</taxon>
        <taxon>Microbotryum</taxon>
    </lineage>
</organism>
<evidence type="ECO:0000313" key="3">
    <source>
        <dbReference type="EMBL" id="SCZ97888.1"/>
    </source>
</evidence>
<feature type="region of interest" description="Disordered" evidence="1">
    <location>
        <begin position="424"/>
        <end position="494"/>
    </location>
</feature>
<dbReference type="InterPro" id="IPR027795">
    <property type="entry name" value="CASTOR_ACT_dom"/>
</dbReference>
<feature type="compositionally biased region" description="Low complexity" evidence="1">
    <location>
        <begin position="424"/>
        <end position="447"/>
    </location>
</feature>
<dbReference type="Proteomes" id="UP000249723">
    <property type="component" value="Unassembled WGS sequence"/>
</dbReference>
<feature type="region of interest" description="Disordered" evidence="1">
    <location>
        <begin position="342"/>
        <end position="371"/>
    </location>
</feature>
<evidence type="ECO:0000259" key="2">
    <source>
        <dbReference type="Pfam" id="PF13840"/>
    </source>
</evidence>
<name>A0A2X0NAG9_9BASI</name>
<dbReference type="EMBL" id="FMWP01000094">
    <property type="protein sequence ID" value="SCZ97888.1"/>
    <property type="molecule type" value="Genomic_DNA"/>
</dbReference>
<dbReference type="InterPro" id="IPR051719">
    <property type="entry name" value="CASTOR_mTORC1"/>
</dbReference>
<feature type="region of interest" description="Disordered" evidence="1">
    <location>
        <begin position="256"/>
        <end position="323"/>
    </location>
</feature>
<feature type="compositionally biased region" description="Basic residues" evidence="1">
    <location>
        <begin position="260"/>
        <end position="272"/>
    </location>
</feature>
<feature type="compositionally biased region" description="Low complexity" evidence="1">
    <location>
        <begin position="273"/>
        <end position="298"/>
    </location>
</feature>
<dbReference type="Gene3D" id="3.30.2130.10">
    <property type="entry name" value="VC0802-like"/>
    <property type="match status" value="2"/>
</dbReference>
<feature type="compositionally biased region" description="Acidic residues" evidence="1">
    <location>
        <begin position="91"/>
        <end position="105"/>
    </location>
</feature>
<protein>
    <submittedName>
        <fullName evidence="3">BZ3500_MvSof-1268-A1-R1_Chr3-3g06435 protein</fullName>
    </submittedName>
</protein>
<keyword evidence="4" id="KW-1185">Reference proteome</keyword>
<reference evidence="4" key="1">
    <citation type="submission" date="2016-10" db="EMBL/GenBank/DDBJ databases">
        <authorList>
            <person name="Jeantristanb JTB J.-T."/>
            <person name="Ricardo R."/>
        </authorList>
    </citation>
    <scope>NUCLEOTIDE SEQUENCE [LARGE SCALE GENOMIC DNA]</scope>
</reference>
<feature type="compositionally biased region" description="Basic and acidic residues" evidence="1">
    <location>
        <begin position="152"/>
        <end position="163"/>
    </location>
</feature>
<proteinExistence type="predicted"/>
<feature type="compositionally biased region" description="Basic and acidic residues" evidence="1">
    <location>
        <begin position="608"/>
        <end position="636"/>
    </location>
</feature>
<accession>A0A2X0NAG9</accession>
<gene>
    <name evidence="3" type="ORF">BZ3500_MVSOF-1268-A1-R1_CHR3-3G06435</name>
</gene>
<evidence type="ECO:0000256" key="1">
    <source>
        <dbReference type="SAM" id="MobiDB-lite"/>
    </source>
</evidence>
<feature type="domain" description="CASTOR ACT" evidence="2">
    <location>
        <begin position="188"/>
        <end position="233"/>
    </location>
</feature>
<feature type="region of interest" description="Disordered" evidence="1">
    <location>
        <begin position="565"/>
        <end position="636"/>
    </location>
</feature>
<evidence type="ECO:0000313" key="4">
    <source>
        <dbReference type="Proteomes" id="UP000249723"/>
    </source>
</evidence>
<dbReference type="Pfam" id="PF13840">
    <property type="entry name" value="ACT_7"/>
    <property type="match status" value="1"/>
</dbReference>
<feature type="compositionally biased region" description="Polar residues" evidence="1">
    <location>
        <begin position="348"/>
        <end position="360"/>
    </location>
</feature>
<feature type="compositionally biased region" description="Polar residues" evidence="1">
    <location>
        <begin position="299"/>
        <end position="322"/>
    </location>
</feature>